<comment type="caution">
    <text evidence="1">The sequence shown here is derived from an EMBL/GenBank/DDBJ whole genome shotgun (WGS) entry which is preliminary data.</text>
</comment>
<sequence length="157" mass="18626">MPTKGEPKFELRASVKAEKQNIREKLEIEDEEYLSIFNKNRKYFEEFLRKTDQKENSNKFLIEKCPVKEKQKILAVGAGSGEDVLGFLEFLKSKDKSFEFYYLDPSKLSFKEFIKNVKKFKLTEHVSGVDFNKFESFETKKKFDTIIASHVFYYIKD</sequence>
<reference evidence="2" key="1">
    <citation type="submission" date="2017-09" db="EMBL/GenBank/DDBJ databases">
        <title>Depth-based differentiation of microbial function through sediment-hosted aquifers and enrichment of novel symbionts in the deep terrestrial subsurface.</title>
        <authorList>
            <person name="Probst A.J."/>
            <person name="Ladd B."/>
            <person name="Jarett J.K."/>
            <person name="Geller-Mcgrath D.E."/>
            <person name="Sieber C.M.K."/>
            <person name="Emerson J.B."/>
            <person name="Anantharaman K."/>
            <person name="Thomas B.C."/>
            <person name="Malmstrom R."/>
            <person name="Stieglmeier M."/>
            <person name="Klingl A."/>
            <person name="Woyke T."/>
            <person name="Ryan C.M."/>
            <person name="Banfield J.F."/>
        </authorList>
    </citation>
    <scope>NUCLEOTIDE SEQUENCE [LARGE SCALE GENOMIC DNA]</scope>
</reference>
<evidence type="ECO:0000313" key="1">
    <source>
        <dbReference type="EMBL" id="PIS39577.1"/>
    </source>
</evidence>
<organism evidence="1 2">
    <name type="scientific">Candidatus Nealsonbacteria bacterium CG08_land_8_20_14_0_20_38_20</name>
    <dbReference type="NCBI Taxonomy" id="1974705"/>
    <lineage>
        <taxon>Bacteria</taxon>
        <taxon>Candidatus Nealsoniibacteriota</taxon>
    </lineage>
</organism>
<name>A0A2H0YM48_9BACT</name>
<dbReference type="Gene3D" id="3.40.50.150">
    <property type="entry name" value="Vaccinia Virus protein VP39"/>
    <property type="match status" value="1"/>
</dbReference>
<gene>
    <name evidence="1" type="ORF">COT33_01240</name>
</gene>
<protein>
    <recommendedName>
        <fullName evidence="3">Methyltransferase domain-containing protein</fullName>
    </recommendedName>
</protein>
<evidence type="ECO:0008006" key="3">
    <source>
        <dbReference type="Google" id="ProtNLM"/>
    </source>
</evidence>
<proteinExistence type="predicted"/>
<dbReference type="InterPro" id="IPR029063">
    <property type="entry name" value="SAM-dependent_MTases_sf"/>
</dbReference>
<accession>A0A2H0YM48</accession>
<evidence type="ECO:0000313" key="2">
    <source>
        <dbReference type="Proteomes" id="UP000230088"/>
    </source>
</evidence>
<dbReference type="SUPFAM" id="SSF53335">
    <property type="entry name" value="S-adenosyl-L-methionine-dependent methyltransferases"/>
    <property type="match status" value="1"/>
</dbReference>
<dbReference type="AlphaFoldDB" id="A0A2H0YM48"/>
<dbReference type="Proteomes" id="UP000230088">
    <property type="component" value="Unassembled WGS sequence"/>
</dbReference>
<dbReference type="EMBL" id="PEYD01000022">
    <property type="protein sequence ID" value="PIS39577.1"/>
    <property type="molecule type" value="Genomic_DNA"/>
</dbReference>